<dbReference type="AlphaFoldDB" id="V2XBS7"/>
<evidence type="ECO:0000313" key="2">
    <source>
        <dbReference type="EMBL" id="ESK90266.1"/>
    </source>
</evidence>
<proteinExistence type="predicted"/>
<protein>
    <recommendedName>
        <fullName evidence="1">NADAR domain-containing protein</fullName>
    </recommendedName>
</protein>
<dbReference type="HOGENOM" id="CLU_084247_0_1_1"/>
<dbReference type="Pfam" id="PF08719">
    <property type="entry name" value="NADAR"/>
    <property type="match status" value="1"/>
</dbReference>
<evidence type="ECO:0000259" key="1">
    <source>
        <dbReference type="Pfam" id="PF08719"/>
    </source>
</evidence>
<gene>
    <name evidence="2" type="ORF">Moror_7649</name>
</gene>
<dbReference type="EMBL" id="AWSO01000461">
    <property type="protein sequence ID" value="ESK90266.1"/>
    <property type="molecule type" value="Genomic_DNA"/>
</dbReference>
<dbReference type="Proteomes" id="UP000017559">
    <property type="component" value="Unassembled WGS sequence"/>
</dbReference>
<comment type="caution">
    <text evidence="2">The sequence shown here is derived from an EMBL/GenBank/DDBJ whole genome shotgun (WGS) entry which is preliminary data.</text>
</comment>
<organism evidence="2 3">
    <name type="scientific">Moniliophthora roreri (strain MCA 2997)</name>
    <name type="common">Cocoa frosty pod rot fungus</name>
    <name type="synonym">Crinipellis roreri</name>
    <dbReference type="NCBI Taxonomy" id="1381753"/>
    <lineage>
        <taxon>Eukaryota</taxon>
        <taxon>Fungi</taxon>
        <taxon>Dikarya</taxon>
        <taxon>Basidiomycota</taxon>
        <taxon>Agaricomycotina</taxon>
        <taxon>Agaricomycetes</taxon>
        <taxon>Agaricomycetidae</taxon>
        <taxon>Agaricales</taxon>
        <taxon>Marasmiineae</taxon>
        <taxon>Marasmiaceae</taxon>
        <taxon>Moniliophthora</taxon>
    </lineage>
</organism>
<accession>V2XBS7</accession>
<reference evidence="2 3" key="1">
    <citation type="journal article" date="2014" name="BMC Genomics">
        <title>Genome and secretome analysis of the hemibiotrophic fungal pathogen, Moniliophthora roreri, which causes frosty pod rot disease of cacao: mechanisms of the biotrophic and necrotrophic phases.</title>
        <authorList>
            <person name="Meinhardt L.W."/>
            <person name="Costa G.G.L."/>
            <person name="Thomazella D.P.T."/>
            <person name="Teixeira P.J.P.L."/>
            <person name="Carazzolle M.F."/>
            <person name="Schuster S.C."/>
            <person name="Carlson J.E."/>
            <person name="Guiltinan M.J."/>
            <person name="Mieczkowski P."/>
            <person name="Farmer A."/>
            <person name="Ramaraj T."/>
            <person name="Crozier J."/>
            <person name="Davis R.E."/>
            <person name="Shao J."/>
            <person name="Melnick R.L."/>
            <person name="Pereira G.A.G."/>
            <person name="Bailey B.A."/>
        </authorList>
    </citation>
    <scope>NUCLEOTIDE SEQUENCE [LARGE SCALE GENOMIC DNA]</scope>
    <source>
        <strain evidence="2 3">MCA 2997</strain>
    </source>
</reference>
<evidence type="ECO:0000313" key="3">
    <source>
        <dbReference type="Proteomes" id="UP000017559"/>
    </source>
</evidence>
<dbReference type="CDD" id="cd15457">
    <property type="entry name" value="NADAR"/>
    <property type="match status" value="1"/>
</dbReference>
<dbReference type="KEGG" id="mrr:Moror_7649"/>
<sequence>MPLNKDDYVFFWTPDGDNGWASQWYYSPFTVPIVLPDDTTETQCTFPTAEHWMMFQKALLFGDNSIAREIQSHTGVEKKDLAEIKALGRKVQNFDEQKWVANRERIVLEGNLHKFGQNPELKRQLLETGTLRMVEASPRDRIWGIGFGAKSAGKMADEKKWGLNLLGKALDAAREQLRTDGSNRNKQV</sequence>
<dbReference type="NCBIfam" id="TIGR02464">
    <property type="entry name" value="ribofla_fusion"/>
    <property type="match status" value="1"/>
</dbReference>
<dbReference type="InterPro" id="IPR037238">
    <property type="entry name" value="YbiA-like_sf"/>
</dbReference>
<dbReference type="Gene3D" id="1.10.357.40">
    <property type="entry name" value="YbiA-like"/>
    <property type="match status" value="1"/>
</dbReference>
<name>V2XBS7_MONRO</name>
<dbReference type="InterPro" id="IPR012816">
    <property type="entry name" value="NADAR"/>
</dbReference>
<dbReference type="SUPFAM" id="SSF143990">
    <property type="entry name" value="YbiA-like"/>
    <property type="match status" value="1"/>
</dbReference>
<feature type="domain" description="NADAR" evidence="1">
    <location>
        <begin position="10"/>
        <end position="178"/>
    </location>
</feature>
<keyword evidence="3" id="KW-1185">Reference proteome</keyword>
<dbReference type="OrthoDB" id="206452at2759"/>